<dbReference type="InterPro" id="IPR016035">
    <property type="entry name" value="Acyl_Trfase/lysoPLipase"/>
</dbReference>
<dbReference type="Pfam" id="PF00698">
    <property type="entry name" value="Acyl_transf_1"/>
    <property type="match status" value="1"/>
</dbReference>
<dbReference type="SMART" id="SM00248">
    <property type="entry name" value="ANK"/>
    <property type="match status" value="1"/>
</dbReference>
<feature type="non-terminal residue" evidence="3">
    <location>
        <position position="1"/>
    </location>
</feature>
<comment type="caution">
    <text evidence="3">The sequence shown here is derived from an EMBL/GenBank/DDBJ whole genome shotgun (WGS) entry which is preliminary data.</text>
</comment>
<organism evidence="3 4">
    <name type="scientific">Effrenium voratum</name>
    <dbReference type="NCBI Taxonomy" id="2562239"/>
    <lineage>
        <taxon>Eukaryota</taxon>
        <taxon>Sar</taxon>
        <taxon>Alveolata</taxon>
        <taxon>Dinophyceae</taxon>
        <taxon>Suessiales</taxon>
        <taxon>Symbiodiniaceae</taxon>
        <taxon>Effrenium</taxon>
    </lineage>
</organism>
<name>A0AA36MRA6_9DINO</name>
<dbReference type="SMART" id="SM00827">
    <property type="entry name" value="PKS_AT"/>
    <property type="match status" value="1"/>
</dbReference>
<dbReference type="SUPFAM" id="SSF52151">
    <property type="entry name" value="FabD/lysophospholipase-like"/>
    <property type="match status" value="1"/>
</dbReference>
<dbReference type="PANTHER" id="PTHR47170">
    <property type="entry name" value="MALONYL-COA ACP TRANSACYLASE, ACP-BINDING"/>
    <property type="match status" value="1"/>
</dbReference>
<dbReference type="Proteomes" id="UP001178507">
    <property type="component" value="Unassembled WGS sequence"/>
</dbReference>
<proteinExistence type="predicted"/>
<feature type="domain" description="Malonyl-CoA:ACP transacylase (MAT)" evidence="2">
    <location>
        <begin position="104"/>
        <end position="397"/>
    </location>
</feature>
<keyword evidence="4" id="KW-1185">Reference proteome</keyword>
<dbReference type="PROSITE" id="PS50297">
    <property type="entry name" value="ANK_REP_REGION"/>
    <property type="match status" value="1"/>
</dbReference>
<dbReference type="InterPro" id="IPR036770">
    <property type="entry name" value="Ankyrin_rpt-contain_sf"/>
</dbReference>
<sequence>NVMLSGYLIARMADVAAQDKLGRTPLHNAVAAGCDDLAKGLIEEKADVNARTKDGKTVLSIELGRPKRQSKELENLLTEKMGLPFPKGYVKNMLRDLPPSFALLFPGQGSQRQGMLGWAEGHETAWPMIQKAGEILGYDLFDLTEMGPEEKLDALEVCQPAVFVAAMCGLEWLKEQEGKDRSEAAAAAGVSCGELAALCTAGCFSFEDGVRLAQLRGELMKKAVEEHKEPQKMISVVGLTDDEAESLCEEFGGLGGGDGDVANRLFPCGVALPWLSDPGHWSGSEFLERGAQKVADLKGCNAAFHTELMKPAEADFRQHLLEMVRANVLHSPEITVYSSQTGERWLPGTPATSIVEGLVQGLSCPNQWEDTCRAIIDDGVEFFWEIGPMKQQSWRSC</sequence>
<reference evidence="3" key="1">
    <citation type="submission" date="2023-08" db="EMBL/GenBank/DDBJ databases">
        <authorList>
            <person name="Chen Y."/>
            <person name="Shah S."/>
            <person name="Dougan E. K."/>
            <person name="Thang M."/>
            <person name="Chan C."/>
        </authorList>
    </citation>
    <scope>NUCLEOTIDE SEQUENCE</scope>
</reference>
<dbReference type="Gene3D" id="3.30.70.250">
    <property type="entry name" value="Malonyl-CoA ACP transacylase, ACP-binding"/>
    <property type="match status" value="1"/>
</dbReference>
<evidence type="ECO:0000256" key="1">
    <source>
        <dbReference type="PROSITE-ProRule" id="PRU00023"/>
    </source>
</evidence>
<dbReference type="InterPro" id="IPR014043">
    <property type="entry name" value="Acyl_transferase_dom"/>
</dbReference>
<dbReference type="GO" id="GO:0016740">
    <property type="term" value="F:transferase activity"/>
    <property type="evidence" value="ECO:0007669"/>
    <property type="project" value="InterPro"/>
</dbReference>
<evidence type="ECO:0000259" key="2">
    <source>
        <dbReference type="SMART" id="SM00827"/>
    </source>
</evidence>
<dbReference type="EMBL" id="CAUJNA010000448">
    <property type="protein sequence ID" value="CAJ1377233.1"/>
    <property type="molecule type" value="Genomic_DNA"/>
</dbReference>
<dbReference type="PANTHER" id="PTHR47170:SF2">
    <property type="entry name" value="MALONYL-COA:ACP TRANSACYLASE (MAT) DOMAIN-CONTAINING PROTEIN"/>
    <property type="match status" value="1"/>
</dbReference>
<dbReference type="InterPro" id="IPR052760">
    <property type="entry name" value="Mitochondrial_malonyltrans"/>
</dbReference>
<keyword evidence="1" id="KW-0040">ANK repeat</keyword>
<dbReference type="Gene3D" id="3.40.366.10">
    <property type="entry name" value="Malonyl-Coenzyme A Acyl Carrier Protein, domain 2"/>
    <property type="match status" value="1"/>
</dbReference>
<accession>A0AA36MRA6</accession>
<dbReference type="AlphaFoldDB" id="A0AA36MRA6"/>
<dbReference type="PROSITE" id="PS50088">
    <property type="entry name" value="ANK_REPEAT"/>
    <property type="match status" value="1"/>
</dbReference>
<protein>
    <recommendedName>
        <fullName evidence="2">Malonyl-CoA:ACP transacylase (MAT) domain-containing protein</fullName>
    </recommendedName>
</protein>
<dbReference type="Pfam" id="PF00023">
    <property type="entry name" value="Ank"/>
    <property type="match status" value="1"/>
</dbReference>
<gene>
    <name evidence="3" type="ORF">EVOR1521_LOCUS6089</name>
</gene>
<evidence type="ECO:0000313" key="3">
    <source>
        <dbReference type="EMBL" id="CAJ1377233.1"/>
    </source>
</evidence>
<feature type="repeat" description="ANK" evidence="1">
    <location>
        <begin position="21"/>
        <end position="53"/>
    </location>
</feature>
<dbReference type="Gene3D" id="1.25.40.20">
    <property type="entry name" value="Ankyrin repeat-containing domain"/>
    <property type="match status" value="1"/>
</dbReference>
<dbReference type="InterPro" id="IPR002110">
    <property type="entry name" value="Ankyrin_rpt"/>
</dbReference>
<dbReference type="InterPro" id="IPR001227">
    <property type="entry name" value="Ac_transferase_dom_sf"/>
</dbReference>
<dbReference type="SUPFAM" id="SSF48403">
    <property type="entry name" value="Ankyrin repeat"/>
    <property type="match status" value="1"/>
</dbReference>
<evidence type="ECO:0000313" key="4">
    <source>
        <dbReference type="Proteomes" id="UP001178507"/>
    </source>
</evidence>